<dbReference type="GO" id="GO:0048544">
    <property type="term" value="P:recognition of pollen"/>
    <property type="evidence" value="ECO:0007669"/>
    <property type="project" value="InterPro"/>
</dbReference>
<dbReference type="SMART" id="SM00108">
    <property type="entry name" value="B_lectin"/>
    <property type="match status" value="1"/>
</dbReference>
<dbReference type="Pfam" id="PF00954">
    <property type="entry name" value="S_locus_glycop"/>
    <property type="match status" value="1"/>
</dbReference>
<evidence type="ECO:0000259" key="18">
    <source>
        <dbReference type="PROSITE" id="PS50011"/>
    </source>
</evidence>
<dbReference type="GO" id="GO:0005524">
    <property type="term" value="F:ATP binding"/>
    <property type="evidence" value="ECO:0007669"/>
    <property type="project" value="UniProtKB-KW"/>
</dbReference>
<feature type="compositionally biased region" description="Low complexity" evidence="15">
    <location>
        <begin position="812"/>
        <end position="830"/>
    </location>
</feature>
<keyword evidence="6 13" id="KW-0547">Nucleotide-binding</keyword>
<dbReference type="SUPFAM" id="SSF51110">
    <property type="entry name" value="alpha-D-mannose-specific plant lectins"/>
    <property type="match status" value="1"/>
</dbReference>
<keyword evidence="14" id="KW-0245">EGF-like domain</keyword>
<dbReference type="PANTHER" id="PTHR27002">
    <property type="entry name" value="RECEPTOR-LIKE SERINE/THREONINE-PROTEIN KINASE SD1-8"/>
    <property type="match status" value="1"/>
</dbReference>
<dbReference type="STRING" id="3827.A0A1S2Z7A8"/>
<keyword evidence="9" id="KW-1015">Disulfide bond</keyword>
<feature type="domain" description="Bulb-type lectin" evidence="20">
    <location>
        <begin position="31"/>
        <end position="156"/>
    </location>
</feature>
<dbReference type="InterPro" id="IPR000719">
    <property type="entry name" value="Prot_kinase_dom"/>
</dbReference>
<keyword evidence="2" id="KW-1003">Cell membrane</keyword>
<dbReference type="EC" id="2.7.11.1" evidence="13"/>
<dbReference type="InterPro" id="IPR011009">
    <property type="entry name" value="Kinase-like_dom_sf"/>
</dbReference>
<dbReference type="SUPFAM" id="SSF56112">
    <property type="entry name" value="Protein kinase-like (PK-like)"/>
    <property type="match status" value="1"/>
</dbReference>
<dbReference type="CDD" id="cd14066">
    <property type="entry name" value="STKc_IRAK"/>
    <property type="match status" value="1"/>
</dbReference>
<evidence type="ECO:0000256" key="11">
    <source>
        <dbReference type="ARBA" id="ARBA00047899"/>
    </source>
</evidence>
<dbReference type="InterPro" id="IPR000858">
    <property type="entry name" value="S_locus_glycoprot_dom"/>
</dbReference>
<dbReference type="SMART" id="SM00220">
    <property type="entry name" value="S_TKc"/>
    <property type="match status" value="1"/>
</dbReference>
<comment type="similarity">
    <text evidence="13">Belongs to the protein kinase superfamily. Ser/Thr protein kinase family.</text>
</comment>
<organism evidence="22 23">
    <name type="scientific">Cicer arietinum</name>
    <name type="common">Chickpea</name>
    <name type="synonym">Garbanzo</name>
    <dbReference type="NCBI Taxonomy" id="3827"/>
    <lineage>
        <taxon>Eukaryota</taxon>
        <taxon>Viridiplantae</taxon>
        <taxon>Streptophyta</taxon>
        <taxon>Embryophyta</taxon>
        <taxon>Tracheophyta</taxon>
        <taxon>Spermatophyta</taxon>
        <taxon>Magnoliopsida</taxon>
        <taxon>eudicotyledons</taxon>
        <taxon>Gunneridae</taxon>
        <taxon>Pentapetalae</taxon>
        <taxon>rosids</taxon>
        <taxon>fabids</taxon>
        <taxon>Fabales</taxon>
        <taxon>Fabaceae</taxon>
        <taxon>Papilionoideae</taxon>
        <taxon>50 kb inversion clade</taxon>
        <taxon>NPAAA clade</taxon>
        <taxon>Hologalegina</taxon>
        <taxon>IRL clade</taxon>
        <taxon>Cicereae</taxon>
        <taxon>Cicer</taxon>
    </lineage>
</organism>
<dbReference type="Proteomes" id="UP000087171">
    <property type="component" value="Unplaced"/>
</dbReference>
<dbReference type="GO" id="GO:0005886">
    <property type="term" value="C:plasma membrane"/>
    <property type="evidence" value="ECO:0007669"/>
    <property type="project" value="UniProtKB-SubCell"/>
</dbReference>
<keyword evidence="16" id="KW-1133">Transmembrane helix</keyword>
<keyword evidence="5 17" id="KW-0732">Signal</keyword>
<keyword evidence="10" id="KW-0325">Glycoprotein</keyword>
<evidence type="ECO:0000256" key="7">
    <source>
        <dbReference type="ARBA" id="ARBA00022777"/>
    </source>
</evidence>
<evidence type="ECO:0000313" key="22">
    <source>
        <dbReference type="Proteomes" id="UP000087171"/>
    </source>
</evidence>
<evidence type="ECO:0000259" key="21">
    <source>
        <dbReference type="PROSITE" id="PS50948"/>
    </source>
</evidence>
<dbReference type="GO" id="GO:0106310">
    <property type="term" value="F:protein serine kinase activity"/>
    <property type="evidence" value="ECO:0007669"/>
    <property type="project" value="RHEA"/>
</dbReference>
<comment type="caution">
    <text evidence="14">Lacks conserved residue(s) required for the propagation of feature annotation.</text>
</comment>
<dbReference type="PaxDb" id="3827-XP_004516311.1"/>
<dbReference type="InterPro" id="IPR003609">
    <property type="entry name" value="Pan_app"/>
</dbReference>
<evidence type="ECO:0000256" key="14">
    <source>
        <dbReference type="PROSITE-ProRule" id="PRU00076"/>
    </source>
</evidence>
<dbReference type="CDD" id="cd00028">
    <property type="entry name" value="B_lectin"/>
    <property type="match status" value="1"/>
</dbReference>
<evidence type="ECO:0000256" key="8">
    <source>
        <dbReference type="ARBA" id="ARBA00022840"/>
    </source>
</evidence>
<dbReference type="Pfam" id="PF01453">
    <property type="entry name" value="B_lectin"/>
    <property type="match status" value="1"/>
</dbReference>
<evidence type="ECO:0000256" key="6">
    <source>
        <dbReference type="ARBA" id="ARBA00022741"/>
    </source>
</evidence>
<feature type="signal peptide" evidence="17">
    <location>
        <begin position="1"/>
        <end position="27"/>
    </location>
</feature>
<evidence type="ECO:0000313" key="23">
    <source>
        <dbReference type="RefSeq" id="XP_004516311.1"/>
    </source>
</evidence>
<evidence type="ECO:0000256" key="12">
    <source>
        <dbReference type="ARBA" id="ARBA00048679"/>
    </source>
</evidence>
<dbReference type="eggNOG" id="ENOG502QSUU">
    <property type="taxonomic scope" value="Eukaryota"/>
</dbReference>
<name>A0A1S2Z7A8_CICAR</name>
<accession>A0A1S2Z7A8</accession>
<dbReference type="FunFam" id="1.10.510.10:FF:000060">
    <property type="entry name" value="G-type lectin S-receptor-like serine/threonine-protein kinase"/>
    <property type="match status" value="1"/>
</dbReference>
<dbReference type="OrthoDB" id="1934880at2759"/>
<dbReference type="AlphaFoldDB" id="A0A1S2Z7A8"/>
<keyword evidence="16" id="KW-0472">Membrane</keyword>
<dbReference type="Pfam" id="PF07714">
    <property type="entry name" value="PK_Tyr_Ser-Thr"/>
    <property type="match status" value="1"/>
</dbReference>
<sequence>MAFLSHNNTNNFFIAILIFCIFRSCLSSNIKDTITSSTSIKNHETITSNNTDFKLGFITTSINSTNLYLAIWYINETNTIWIANRDQPLKDSSYGFVTIHKDGNLVIMNKQKGISVILWSTNISFSNSINSTAQLDDSGNLILRDINSGSKIWDSFSHPADAAVPMMRIASNKVTGKKIAYVSRKSASDPSSGHFTASLERLNAPEVFIWYDNSPYWRTGPWNGRVFLGSPRMLTEYLFGWRLDHDDDGTEYITYNFASKTAFGILTLTPHGTLKLVEFVNKKEILSLEVDQNECDFYGKCGPFGNCDNSTIPICSCFDGFEPKNLEEWNLRNWTNGCVRKGELKCEMLKNGSSTEFKQDGFLVYHNMKVPDFSVSNNAKVPDFSQRSDGDQDKCGSDCLTNCSCLAYAYDPYIGCMYWSRELIDLQKFPYGGVDLFIRVPSEFVVAKKEKKHKSVLIVAIAGVIGACILVICAYLLWRKCTVRHTGSQPRNLIMREQKQMKLDELPLYDFEKLETATNNFHFGTMLGKGGFGPVYKGIMEDGQEIAVKRLSKTSGQGLEEFMNEVVVISKLQHRNLVRLLGCCVERGEQMLIYEFMPNKSLDAFLFDPLQKKILDWKKRLTIIEGIARGILYLHRDSRLRIIHRDLKASNILLDGEMIPKISDFGLARIVKGGEDDEANTKRVVGTYGYMPPEYAMEGLFSEKSDVYSFGVLLLEIVSGRRNSSFYHSEDSLSLVGFAWKLWLEENIISLIDPEVWDPCYESSMLRCIHIGLLCVQELPRERPSISTVVLMLISEITHLPPPGKVAFVQKQNSRSAESSQKSQSNSNNNVTLSEVHGR</sequence>
<dbReference type="InterPro" id="IPR000742">
    <property type="entry name" value="EGF"/>
</dbReference>
<gene>
    <name evidence="23" type="primary">LOC101511872</name>
</gene>
<comment type="catalytic activity">
    <reaction evidence="11 13">
        <text>L-threonyl-[protein] + ATP = O-phospho-L-threonyl-[protein] + ADP + H(+)</text>
        <dbReference type="Rhea" id="RHEA:46608"/>
        <dbReference type="Rhea" id="RHEA-COMP:11060"/>
        <dbReference type="Rhea" id="RHEA-COMP:11605"/>
        <dbReference type="ChEBI" id="CHEBI:15378"/>
        <dbReference type="ChEBI" id="CHEBI:30013"/>
        <dbReference type="ChEBI" id="CHEBI:30616"/>
        <dbReference type="ChEBI" id="CHEBI:61977"/>
        <dbReference type="ChEBI" id="CHEBI:456216"/>
        <dbReference type="EC" id="2.7.11.1"/>
    </reaction>
</comment>
<dbReference type="InterPro" id="IPR001480">
    <property type="entry name" value="Bulb-type_lectin_dom"/>
</dbReference>
<dbReference type="PANTHER" id="PTHR27002:SF1082">
    <property type="entry name" value="OS06G0693000 PROTEIN"/>
    <property type="match status" value="1"/>
</dbReference>
<feature type="domain" description="Apple" evidence="21">
    <location>
        <begin position="346"/>
        <end position="441"/>
    </location>
</feature>
<evidence type="ECO:0000256" key="10">
    <source>
        <dbReference type="ARBA" id="ARBA00023180"/>
    </source>
</evidence>
<feature type="transmembrane region" description="Helical" evidence="16">
    <location>
        <begin position="456"/>
        <end position="478"/>
    </location>
</feature>
<feature type="region of interest" description="Disordered" evidence="15">
    <location>
        <begin position="810"/>
        <end position="839"/>
    </location>
</feature>
<keyword evidence="16" id="KW-0812">Transmembrane</keyword>
<dbReference type="GeneID" id="101511872"/>
<dbReference type="InterPro" id="IPR036426">
    <property type="entry name" value="Bulb-type_lectin_dom_sf"/>
</dbReference>
<dbReference type="Gene3D" id="1.10.510.10">
    <property type="entry name" value="Transferase(Phosphotransferase) domain 1"/>
    <property type="match status" value="1"/>
</dbReference>
<dbReference type="PROSITE" id="PS50927">
    <property type="entry name" value="BULB_LECTIN"/>
    <property type="match status" value="1"/>
</dbReference>
<dbReference type="PROSITE" id="PS50948">
    <property type="entry name" value="PAN"/>
    <property type="match status" value="1"/>
</dbReference>
<dbReference type="PROSITE" id="PS50026">
    <property type="entry name" value="EGF_3"/>
    <property type="match status" value="1"/>
</dbReference>
<evidence type="ECO:0000256" key="16">
    <source>
        <dbReference type="SAM" id="Phobius"/>
    </source>
</evidence>
<dbReference type="PIRSF" id="PIRSF000641">
    <property type="entry name" value="SRK"/>
    <property type="match status" value="1"/>
</dbReference>
<evidence type="ECO:0000256" key="3">
    <source>
        <dbReference type="ARBA" id="ARBA00022527"/>
    </source>
</evidence>
<dbReference type="FunFam" id="3.30.200.20:FF:000195">
    <property type="entry name" value="G-type lectin S-receptor-like serine/threonine-protein kinase"/>
    <property type="match status" value="1"/>
</dbReference>
<evidence type="ECO:0000259" key="20">
    <source>
        <dbReference type="PROSITE" id="PS50927"/>
    </source>
</evidence>
<keyword evidence="22" id="KW-1185">Reference proteome</keyword>
<dbReference type="InterPro" id="IPR001245">
    <property type="entry name" value="Ser-Thr/Tyr_kinase_cat_dom"/>
</dbReference>
<protein>
    <recommendedName>
        <fullName evidence="13">Receptor-like serine/threonine-protein kinase</fullName>
        <ecNumber evidence="13">2.7.11.1</ecNumber>
    </recommendedName>
</protein>
<evidence type="ECO:0000256" key="9">
    <source>
        <dbReference type="ARBA" id="ARBA00023157"/>
    </source>
</evidence>
<evidence type="ECO:0000259" key="19">
    <source>
        <dbReference type="PROSITE" id="PS50026"/>
    </source>
</evidence>
<keyword evidence="8 13" id="KW-0067">ATP-binding</keyword>
<keyword evidence="3 13" id="KW-0723">Serine/threonine-protein kinase</keyword>
<dbReference type="PROSITE" id="PS00108">
    <property type="entry name" value="PROTEIN_KINASE_ST"/>
    <property type="match status" value="1"/>
</dbReference>
<keyword evidence="7 13" id="KW-0418">Kinase</keyword>
<proteinExistence type="inferred from homology"/>
<dbReference type="InterPro" id="IPR008271">
    <property type="entry name" value="Ser/Thr_kinase_AS"/>
</dbReference>
<dbReference type="SMART" id="SM00473">
    <property type="entry name" value="PAN_AP"/>
    <property type="match status" value="1"/>
</dbReference>
<evidence type="ECO:0000256" key="4">
    <source>
        <dbReference type="ARBA" id="ARBA00022679"/>
    </source>
</evidence>
<dbReference type="RefSeq" id="XP_004516311.1">
    <property type="nucleotide sequence ID" value="XM_004516254.3"/>
</dbReference>
<keyword evidence="4 13" id="KW-0808">Transferase</keyword>
<dbReference type="PROSITE" id="PS50011">
    <property type="entry name" value="PROTEIN_KINASE_DOM"/>
    <property type="match status" value="1"/>
</dbReference>
<evidence type="ECO:0000256" key="5">
    <source>
        <dbReference type="ARBA" id="ARBA00022729"/>
    </source>
</evidence>
<dbReference type="GO" id="GO:0004674">
    <property type="term" value="F:protein serine/threonine kinase activity"/>
    <property type="evidence" value="ECO:0007669"/>
    <property type="project" value="UniProtKB-KW"/>
</dbReference>
<dbReference type="CDD" id="cd01098">
    <property type="entry name" value="PAN_AP_plant"/>
    <property type="match status" value="1"/>
</dbReference>
<dbReference type="Gene3D" id="2.90.10.10">
    <property type="entry name" value="Bulb-type lectin domain"/>
    <property type="match status" value="1"/>
</dbReference>
<feature type="chain" id="PRO_5010383472" description="Receptor-like serine/threonine-protein kinase" evidence="17">
    <location>
        <begin position="28"/>
        <end position="839"/>
    </location>
</feature>
<comment type="catalytic activity">
    <reaction evidence="12 13">
        <text>L-seryl-[protein] + ATP = O-phospho-L-seryl-[protein] + ADP + H(+)</text>
        <dbReference type="Rhea" id="RHEA:17989"/>
        <dbReference type="Rhea" id="RHEA-COMP:9863"/>
        <dbReference type="Rhea" id="RHEA-COMP:11604"/>
        <dbReference type="ChEBI" id="CHEBI:15378"/>
        <dbReference type="ChEBI" id="CHEBI:29999"/>
        <dbReference type="ChEBI" id="CHEBI:30616"/>
        <dbReference type="ChEBI" id="CHEBI:83421"/>
        <dbReference type="ChEBI" id="CHEBI:456216"/>
        <dbReference type="EC" id="2.7.11.1"/>
    </reaction>
</comment>
<dbReference type="Pfam" id="PF08276">
    <property type="entry name" value="PAN_2"/>
    <property type="match status" value="1"/>
</dbReference>
<evidence type="ECO:0000256" key="15">
    <source>
        <dbReference type="SAM" id="MobiDB-lite"/>
    </source>
</evidence>
<dbReference type="Gene3D" id="3.30.200.20">
    <property type="entry name" value="Phosphorylase Kinase, domain 1"/>
    <property type="match status" value="1"/>
</dbReference>
<evidence type="ECO:0000256" key="13">
    <source>
        <dbReference type="PIRNR" id="PIRNR000641"/>
    </source>
</evidence>
<feature type="domain" description="EGF-like" evidence="19">
    <location>
        <begin position="291"/>
        <end position="327"/>
    </location>
</feature>
<evidence type="ECO:0000256" key="1">
    <source>
        <dbReference type="ARBA" id="ARBA00004251"/>
    </source>
</evidence>
<feature type="domain" description="Protein kinase" evidence="18">
    <location>
        <begin position="521"/>
        <end position="798"/>
    </location>
</feature>
<dbReference type="InterPro" id="IPR024171">
    <property type="entry name" value="SRK-like_kinase"/>
</dbReference>
<evidence type="ECO:0000256" key="17">
    <source>
        <dbReference type="SAM" id="SignalP"/>
    </source>
</evidence>
<dbReference type="KEGG" id="cam:101511872"/>
<reference evidence="23" key="1">
    <citation type="submission" date="2025-08" db="UniProtKB">
        <authorList>
            <consortium name="RefSeq"/>
        </authorList>
    </citation>
    <scope>IDENTIFICATION</scope>
    <source>
        <tissue evidence="23">Etiolated seedlings</tissue>
    </source>
</reference>
<comment type="subcellular location">
    <subcellularLocation>
        <location evidence="1">Cell membrane</location>
        <topology evidence="1">Single-pass type I membrane protein</topology>
    </subcellularLocation>
</comment>
<evidence type="ECO:0000256" key="2">
    <source>
        <dbReference type="ARBA" id="ARBA00022475"/>
    </source>
</evidence>